<evidence type="ECO:0000313" key="1">
    <source>
        <dbReference type="EMBL" id="KAF7293146.1"/>
    </source>
</evidence>
<dbReference type="GO" id="GO:0003713">
    <property type="term" value="F:transcription coactivator activity"/>
    <property type="evidence" value="ECO:0007669"/>
    <property type="project" value="InterPro"/>
</dbReference>
<gene>
    <name evidence="1" type="ORF">HMN09_01192600</name>
</gene>
<dbReference type="Pfam" id="PF10163">
    <property type="entry name" value="EnY2"/>
    <property type="match status" value="1"/>
</dbReference>
<dbReference type="GO" id="GO:0006406">
    <property type="term" value="P:mRNA export from nucleus"/>
    <property type="evidence" value="ECO:0007669"/>
    <property type="project" value="InterPro"/>
</dbReference>
<dbReference type="PANTHER" id="PTHR12514">
    <property type="entry name" value="ENHANCER OF YELLOW 2 TRANSCRIPTION FACTOR"/>
    <property type="match status" value="1"/>
</dbReference>
<evidence type="ECO:0000313" key="2">
    <source>
        <dbReference type="Proteomes" id="UP000613580"/>
    </source>
</evidence>
<accession>A0A8H6VV69</accession>
<proteinExistence type="predicted"/>
<sequence>MPQPSAAEFEVLMAQVHQRLLESGEWDRIRLMLATKLNDSGWTDELHHRSKETARGMATNTLSFTKLFEETLSMTNGTANAGNNVPNPVRREVTALIKTFLDKQFE</sequence>
<organism evidence="1 2">
    <name type="scientific">Mycena chlorophos</name>
    <name type="common">Agaric fungus</name>
    <name type="synonym">Agaricus chlorophos</name>
    <dbReference type="NCBI Taxonomy" id="658473"/>
    <lineage>
        <taxon>Eukaryota</taxon>
        <taxon>Fungi</taxon>
        <taxon>Dikarya</taxon>
        <taxon>Basidiomycota</taxon>
        <taxon>Agaricomycotina</taxon>
        <taxon>Agaricomycetes</taxon>
        <taxon>Agaricomycetidae</taxon>
        <taxon>Agaricales</taxon>
        <taxon>Marasmiineae</taxon>
        <taxon>Mycenaceae</taxon>
        <taxon>Mycena</taxon>
    </lineage>
</organism>
<dbReference type="OrthoDB" id="6221744at2759"/>
<dbReference type="InterPro" id="IPR038212">
    <property type="entry name" value="TF_EnY2_sf"/>
</dbReference>
<reference evidence="1" key="1">
    <citation type="submission" date="2020-05" db="EMBL/GenBank/DDBJ databases">
        <title>Mycena genomes resolve the evolution of fungal bioluminescence.</title>
        <authorList>
            <person name="Tsai I.J."/>
        </authorList>
    </citation>
    <scope>NUCLEOTIDE SEQUENCE</scope>
    <source>
        <strain evidence="1">110903Hualien_Pintung</strain>
    </source>
</reference>
<dbReference type="GO" id="GO:0000124">
    <property type="term" value="C:SAGA complex"/>
    <property type="evidence" value="ECO:0007669"/>
    <property type="project" value="InterPro"/>
</dbReference>
<dbReference type="Proteomes" id="UP000613580">
    <property type="component" value="Unassembled WGS sequence"/>
</dbReference>
<keyword evidence="2" id="KW-1185">Reference proteome</keyword>
<comment type="caution">
    <text evidence="1">The sequence shown here is derived from an EMBL/GenBank/DDBJ whole genome shotgun (WGS) entry which is preliminary data.</text>
</comment>
<dbReference type="InterPro" id="IPR018783">
    <property type="entry name" value="TF_ENY2"/>
</dbReference>
<name>A0A8H6VV69_MYCCL</name>
<dbReference type="GO" id="GO:0005643">
    <property type="term" value="C:nuclear pore"/>
    <property type="evidence" value="ECO:0007669"/>
    <property type="project" value="InterPro"/>
</dbReference>
<dbReference type="AlphaFoldDB" id="A0A8H6VV69"/>
<dbReference type="EMBL" id="JACAZE010000021">
    <property type="protein sequence ID" value="KAF7293146.1"/>
    <property type="molecule type" value="Genomic_DNA"/>
</dbReference>
<dbReference type="Gene3D" id="1.10.246.140">
    <property type="match status" value="1"/>
</dbReference>
<protein>
    <submittedName>
        <fullName evidence="1">Enhancer of yellow 2 transcriptional factor-like protein</fullName>
    </submittedName>
</protein>